<evidence type="ECO:0000259" key="11">
    <source>
        <dbReference type="PROSITE" id="PS51177"/>
    </source>
</evidence>
<evidence type="ECO:0000256" key="6">
    <source>
        <dbReference type="ARBA" id="ARBA00022619"/>
    </source>
</evidence>
<dbReference type="SUPFAM" id="SSF63380">
    <property type="entry name" value="Riboflavin synthase domain-like"/>
    <property type="match status" value="2"/>
</dbReference>
<comment type="function">
    <text evidence="2">Catalyzes the dismutation of two molecules of 6,7-dimethyl-8-ribityllumazine, resulting in the formation of riboflavin and 5-amino-6-(D-ribitylamino)uracil.</text>
</comment>
<sequence length="201" mass="23091">MFTGIVKETGKIYEIRKKSDDYILTLEVSKSFLEDVKEGDSISVDGVCLTVERVWESFLRFYALSQSAEKSIIRFYKKNKEVNLEKSMRVDDRFGGHIVLGHVDTTGYVKKIIKPNRNKVEIEIDVGSKFSKFLVENDSISVNGISLTIKNVFENSFILDIIPETLKITNLKNLNVGERVNIEINQITKNIYKFLKEKNNV</sequence>
<protein>
    <recommendedName>
        <fullName evidence="5 9">Riboflavin synthase</fullName>
        <ecNumber evidence="4 9">2.5.1.9</ecNumber>
    </recommendedName>
</protein>
<gene>
    <name evidence="12" type="ORF">DCG82_04345</name>
</gene>
<evidence type="ECO:0000256" key="4">
    <source>
        <dbReference type="ARBA" id="ARBA00012827"/>
    </source>
</evidence>
<dbReference type="InterPro" id="IPR026017">
    <property type="entry name" value="Lumazine-bd_dom"/>
</dbReference>
<accession>A0A348MKP1</accession>
<name>A0A348MKP1_UNCW3</name>
<organism evidence="12 13">
    <name type="scientific">candidate division WOR-3 bacterium</name>
    <dbReference type="NCBI Taxonomy" id="2052148"/>
    <lineage>
        <taxon>Bacteria</taxon>
        <taxon>Bacteria division WOR-3</taxon>
    </lineage>
</organism>
<dbReference type="NCBIfam" id="TIGR00187">
    <property type="entry name" value="ribE"/>
    <property type="match status" value="1"/>
</dbReference>
<feature type="domain" description="Lumazine-binding" evidence="11">
    <location>
        <begin position="98"/>
        <end position="195"/>
    </location>
</feature>
<dbReference type="Pfam" id="PF00677">
    <property type="entry name" value="Lum_binding"/>
    <property type="match status" value="2"/>
</dbReference>
<evidence type="ECO:0000313" key="13">
    <source>
        <dbReference type="Proteomes" id="UP000262454"/>
    </source>
</evidence>
<dbReference type="InterPro" id="IPR017938">
    <property type="entry name" value="Riboflavin_synthase-like_b-brl"/>
</dbReference>
<evidence type="ECO:0000313" key="12">
    <source>
        <dbReference type="EMBL" id="HAF07617.1"/>
    </source>
</evidence>
<evidence type="ECO:0000256" key="2">
    <source>
        <dbReference type="ARBA" id="ARBA00002803"/>
    </source>
</evidence>
<evidence type="ECO:0000256" key="9">
    <source>
        <dbReference type="NCBIfam" id="TIGR00187"/>
    </source>
</evidence>
<keyword evidence="7" id="KW-0808">Transferase</keyword>
<dbReference type="PANTHER" id="PTHR21098">
    <property type="entry name" value="RIBOFLAVIN SYNTHASE ALPHA CHAIN"/>
    <property type="match status" value="1"/>
</dbReference>
<dbReference type="PANTHER" id="PTHR21098:SF12">
    <property type="entry name" value="RIBOFLAVIN SYNTHASE"/>
    <property type="match status" value="1"/>
</dbReference>
<dbReference type="EMBL" id="DMCX01000026">
    <property type="protein sequence ID" value="HAF07617.1"/>
    <property type="molecule type" value="Genomic_DNA"/>
</dbReference>
<dbReference type="Gene3D" id="2.40.30.20">
    <property type="match status" value="2"/>
</dbReference>
<dbReference type="PROSITE" id="PS51177">
    <property type="entry name" value="LUMAZINE_BIND"/>
    <property type="match status" value="2"/>
</dbReference>
<dbReference type="NCBIfam" id="NF009566">
    <property type="entry name" value="PRK13020.1"/>
    <property type="match status" value="1"/>
</dbReference>
<dbReference type="InterPro" id="IPR001783">
    <property type="entry name" value="Lumazine-bd"/>
</dbReference>
<comment type="pathway">
    <text evidence="3">Cofactor biosynthesis; riboflavin biosynthesis; riboflavin from 2-hydroxy-3-oxobutyl phosphate and 5-amino-6-(D-ribitylamino)uracil: step 2/2.</text>
</comment>
<dbReference type="InterPro" id="IPR023366">
    <property type="entry name" value="ATP_synth_asu-like_sf"/>
</dbReference>
<evidence type="ECO:0000256" key="1">
    <source>
        <dbReference type="ARBA" id="ARBA00000968"/>
    </source>
</evidence>
<dbReference type="AlphaFoldDB" id="A0A348MKP1"/>
<comment type="caution">
    <text evidence="12">The sequence shown here is derived from an EMBL/GenBank/DDBJ whole genome shotgun (WGS) entry which is preliminary data.</text>
</comment>
<feature type="repeat" description="Lumazine-binding" evidence="10">
    <location>
        <begin position="98"/>
        <end position="195"/>
    </location>
</feature>
<feature type="repeat" description="Lumazine-binding" evidence="10">
    <location>
        <begin position="1"/>
        <end position="97"/>
    </location>
</feature>
<dbReference type="GO" id="GO:0004746">
    <property type="term" value="F:riboflavin synthase activity"/>
    <property type="evidence" value="ECO:0007669"/>
    <property type="project" value="UniProtKB-UniRule"/>
</dbReference>
<keyword evidence="8" id="KW-0677">Repeat</keyword>
<evidence type="ECO:0000256" key="8">
    <source>
        <dbReference type="ARBA" id="ARBA00022737"/>
    </source>
</evidence>
<dbReference type="EC" id="2.5.1.9" evidence="4 9"/>
<evidence type="ECO:0000256" key="3">
    <source>
        <dbReference type="ARBA" id="ARBA00004887"/>
    </source>
</evidence>
<dbReference type="CDD" id="cd00402">
    <property type="entry name" value="Riboflavin_synthase_like"/>
    <property type="match status" value="1"/>
</dbReference>
<comment type="catalytic activity">
    <reaction evidence="1">
        <text>2 6,7-dimethyl-8-(1-D-ribityl)lumazine + H(+) = 5-amino-6-(D-ribitylamino)uracil + riboflavin</text>
        <dbReference type="Rhea" id="RHEA:20772"/>
        <dbReference type="ChEBI" id="CHEBI:15378"/>
        <dbReference type="ChEBI" id="CHEBI:15934"/>
        <dbReference type="ChEBI" id="CHEBI:57986"/>
        <dbReference type="ChEBI" id="CHEBI:58201"/>
        <dbReference type="EC" id="2.5.1.9"/>
    </reaction>
</comment>
<reference evidence="12 13" key="1">
    <citation type="journal article" date="2018" name="Nat. Biotechnol.">
        <title>A standardized bacterial taxonomy based on genome phylogeny substantially revises the tree of life.</title>
        <authorList>
            <person name="Parks D.H."/>
            <person name="Chuvochina M."/>
            <person name="Waite D.W."/>
            <person name="Rinke C."/>
            <person name="Skarshewski A."/>
            <person name="Chaumeil P.A."/>
            <person name="Hugenholtz P."/>
        </authorList>
    </citation>
    <scope>NUCLEOTIDE SEQUENCE [LARGE SCALE GENOMIC DNA]</scope>
    <source>
        <strain evidence="12">UBA7921</strain>
    </source>
</reference>
<evidence type="ECO:0000256" key="10">
    <source>
        <dbReference type="PROSITE-ProRule" id="PRU00524"/>
    </source>
</evidence>
<dbReference type="GO" id="GO:0009231">
    <property type="term" value="P:riboflavin biosynthetic process"/>
    <property type="evidence" value="ECO:0007669"/>
    <property type="project" value="UniProtKB-KW"/>
</dbReference>
<dbReference type="NCBIfam" id="NF006767">
    <property type="entry name" value="PRK09289.1"/>
    <property type="match status" value="1"/>
</dbReference>
<feature type="domain" description="Lumazine-binding" evidence="11">
    <location>
        <begin position="1"/>
        <end position="97"/>
    </location>
</feature>
<evidence type="ECO:0000256" key="5">
    <source>
        <dbReference type="ARBA" id="ARBA00013950"/>
    </source>
</evidence>
<evidence type="ECO:0000256" key="7">
    <source>
        <dbReference type="ARBA" id="ARBA00022679"/>
    </source>
</evidence>
<dbReference type="Proteomes" id="UP000262454">
    <property type="component" value="Unassembled WGS sequence"/>
</dbReference>
<dbReference type="PIRSF" id="PIRSF000498">
    <property type="entry name" value="Riboflavin_syn_A"/>
    <property type="match status" value="1"/>
</dbReference>
<proteinExistence type="predicted"/>
<keyword evidence="6" id="KW-0686">Riboflavin biosynthesis</keyword>